<gene>
    <name evidence="2" type="ORF">LCGC14_2981070</name>
</gene>
<comment type="caution">
    <text evidence="2">The sequence shown here is derived from an EMBL/GenBank/DDBJ whole genome shotgun (WGS) entry which is preliminary data.</text>
</comment>
<organism evidence="2">
    <name type="scientific">marine sediment metagenome</name>
    <dbReference type="NCBI Taxonomy" id="412755"/>
    <lineage>
        <taxon>unclassified sequences</taxon>
        <taxon>metagenomes</taxon>
        <taxon>ecological metagenomes</taxon>
    </lineage>
</organism>
<sequence length="57" mass="6348">MVGSLAMALGVFVGNMSNDPYNNNRLWAIFMMVVALGLCVRRRILSGDVSERDYNIP</sequence>
<evidence type="ECO:0000256" key="1">
    <source>
        <dbReference type="SAM" id="Phobius"/>
    </source>
</evidence>
<evidence type="ECO:0000313" key="2">
    <source>
        <dbReference type="EMBL" id="KKK64749.1"/>
    </source>
</evidence>
<keyword evidence="1" id="KW-0812">Transmembrane</keyword>
<keyword evidence="1" id="KW-0472">Membrane</keyword>
<keyword evidence="1" id="KW-1133">Transmembrane helix</keyword>
<dbReference type="EMBL" id="LAZR01060883">
    <property type="protein sequence ID" value="KKK64749.1"/>
    <property type="molecule type" value="Genomic_DNA"/>
</dbReference>
<proteinExistence type="predicted"/>
<accession>A0A0F8ZE31</accession>
<dbReference type="AlphaFoldDB" id="A0A0F8ZE31"/>
<protein>
    <submittedName>
        <fullName evidence="2">Uncharacterized protein</fullName>
    </submittedName>
</protein>
<name>A0A0F8ZE31_9ZZZZ</name>
<reference evidence="2" key="1">
    <citation type="journal article" date="2015" name="Nature">
        <title>Complex archaea that bridge the gap between prokaryotes and eukaryotes.</title>
        <authorList>
            <person name="Spang A."/>
            <person name="Saw J.H."/>
            <person name="Jorgensen S.L."/>
            <person name="Zaremba-Niedzwiedzka K."/>
            <person name="Martijn J."/>
            <person name="Lind A.E."/>
            <person name="van Eijk R."/>
            <person name="Schleper C."/>
            <person name="Guy L."/>
            <person name="Ettema T.J."/>
        </authorList>
    </citation>
    <scope>NUCLEOTIDE SEQUENCE</scope>
</reference>
<feature type="transmembrane region" description="Helical" evidence="1">
    <location>
        <begin position="26"/>
        <end position="44"/>
    </location>
</feature>